<dbReference type="PIRSF" id="PIRSF039137">
    <property type="entry name" value="ABC_branched_ATPase"/>
    <property type="match status" value="1"/>
</dbReference>
<dbReference type="GO" id="GO:0015658">
    <property type="term" value="F:branched-chain amino acid transmembrane transporter activity"/>
    <property type="evidence" value="ECO:0007669"/>
    <property type="project" value="InterPro"/>
</dbReference>
<dbReference type="PANTHER" id="PTHR43820">
    <property type="entry name" value="HIGH-AFFINITY BRANCHED-CHAIN AMINO ACID TRANSPORT ATP-BINDING PROTEIN LIVF"/>
    <property type="match status" value="1"/>
</dbReference>
<dbReference type="GO" id="GO:0005524">
    <property type="term" value="F:ATP binding"/>
    <property type="evidence" value="ECO:0007669"/>
    <property type="project" value="UniProtKB-KW"/>
</dbReference>
<protein>
    <submittedName>
        <fullName evidence="7">Amino acid ABC transporter ATPase</fullName>
    </submittedName>
</protein>
<dbReference type="PROSITE" id="PS00211">
    <property type="entry name" value="ABC_TRANSPORTER_1"/>
    <property type="match status" value="1"/>
</dbReference>
<keyword evidence="4" id="KW-0067">ATP-binding</keyword>
<evidence type="ECO:0000256" key="3">
    <source>
        <dbReference type="ARBA" id="ARBA00022741"/>
    </source>
</evidence>
<keyword evidence="8" id="KW-1185">Reference proteome</keyword>
<evidence type="ECO:0000313" key="8">
    <source>
        <dbReference type="Proteomes" id="UP000036045"/>
    </source>
</evidence>
<evidence type="ECO:0000256" key="5">
    <source>
        <dbReference type="ARBA" id="ARBA00022970"/>
    </source>
</evidence>
<dbReference type="AlphaFoldDB" id="A0A0J1KQD5"/>
<proteinExistence type="inferred from homology"/>
<dbReference type="InterPro" id="IPR017871">
    <property type="entry name" value="ABC_transporter-like_CS"/>
</dbReference>
<dbReference type="GO" id="GO:0015807">
    <property type="term" value="P:L-amino acid transport"/>
    <property type="evidence" value="ECO:0007669"/>
    <property type="project" value="TreeGrafter"/>
</dbReference>
<keyword evidence="3" id="KW-0547">Nucleotide-binding</keyword>
<name>A0A0J1KQD5_NIACI</name>
<dbReference type="Gene3D" id="3.40.50.300">
    <property type="entry name" value="P-loop containing nucleotide triphosphate hydrolases"/>
    <property type="match status" value="1"/>
</dbReference>
<dbReference type="PROSITE" id="PS50893">
    <property type="entry name" value="ABC_TRANSPORTER_2"/>
    <property type="match status" value="1"/>
</dbReference>
<dbReference type="InterPro" id="IPR003593">
    <property type="entry name" value="AAA+_ATPase"/>
</dbReference>
<dbReference type="OrthoDB" id="9776369at2"/>
<keyword evidence="2" id="KW-0813">Transport</keyword>
<dbReference type="PANTHER" id="PTHR43820:SF4">
    <property type="entry name" value="HIGH-AFFINITY BRANCHED-CHAIN AMINO ACID TRANSPORT ATP-BINDING PROTEIN LIVF"/>
    <property type="match status" value="1"/>
</dbReference>
<dbReference type="GeneID" id="56348021"/>
<dbReference type="PATRIC" id="fig|1397.4.peg.4298"/>
<evidence type="ECO:0000259" key="6">
    <source>
        <dbReference type="PROSITE" id="PS50893"/>
    </source>
</evidence>
<dbReference type="SUPFAM" id="SSF52540">
    <property type="entry name" value="P-loop containing nucleoside triphosphate hydrolases"/>
    <property type="match status" value="1"/>
</dbReference>
<accession>A0A0J1KQD5</accession>
<dbReference type="RefSeq" id="WP_047944670.1">
    <property type="nucleotide sequence ID" value="NZ_CP053989.1"/>
</dbReference>
<dbReference type="CDD" id="cd03224">
    <property type="entry name" value="ABC_TM1139_LivF_branched"/>
    <property type="match status" value="1"/>
</dbReference>
<evidence type="ECO:0000313" key="7">
    <source>
        <dbReference type="EMBL" id="KLV18895.1"/>
    </source>
</evidence>
<dbReference type="InterPro" id="IPR003439">
    <property type="entry name" value="ABC_transporter-like_ATP-bd"/>
</dbReference>
<dbReference type="SMART" id="SM00382">
    <property type="entry name" value="AAA"/>
    <property type="match status" value="1"/>
</dbReference>
<evidence type="ECO:0000256" key="1">
    <source>
        <dbReference type="ARBA" id="ARBA00005417"/>
    </source>
</evidence>
<reference evidence="7 8" key="1">
    <citation type="submission" date="2015-05" db="EMBL/GenBank/DDBJ databases">
        <title>Whole genome sequence and identification of bacterial endophytes from Costus igneus.</title>
        <authorList>
            <person name="Lee Y.P."/>
            <person name="Gan H.M."/>
            <person name="Eng W."/>
            <person name="Wheatley M.S."/>
            <person name="Caraballo A."/>
            <person name="Polter S."/>
            <person name="Savka M.A."/>
            <person name="Hudson A.O."/>
        </authorList>
    </citation>
    <scope>NUCLEOTIDE SEQUENCE [LARGE SCALE GENOMIC DNA]</scope>
    <source>
        <strain evidence="7 8">RIT379</strain>
    </source>
</reference>
<evidence type="ECO:0000256" key="4">
    <source>
        <dbReference type="ARBA" id="ARBA00022840"/>
    </source>
</evidence>
<keyword evidence="5" id="KW-0029">Amino-acid transport</keyword>
<comment type="caution">
    <text evidence="7">The sequence shown here is derived from an EMBL/GenBank/DDBJ whole genome shotgun (WGS) entry which is preliminary data.</text>
</comment>
<dbReference type="InterPro" id="IPR030660">
    <property type="entry name" value="ABC_branched_ATPase_LivF/BraG"/>
</dbReference>
<feature type="domain" description="ABC transporter" evidence="6">
    <location>
        <begin position="5"/>
        <end position="235"/>
    </location>
</feature>
<comment type="similarity">
    <text evidence="1">Belongs to the ABC transporter superfamily.</text>
</comment>
<sequence length="236" mass="25763">MEKILELTDIEAWYGGIQALKGISLHVDKGEIVTLIGSNGAGKSTTLKSISGQVPIKKGSILFNGKDIANIAAHKTAVLGISQVPEGRRIFPKLSVRENLLIGAFAVKDKQLTEARMQKVFEYFPRLKERVEQKGGTMSGGEQQMLAIGRALMMQPEVLMLDEPSMGLAPIIVEQIFEIIKELNNQGMTILLVEQNAFQALQIASRGYVIQTGEIVLEGTGAELITNKQVQEAYLA</sequence>
<gene>
    <name evidence="7" type="ORF">ABW02_23945</name>
</gene>
<dbReference type="Proteomes" id="UP000036045">
    <property type="component" value="Unassembled WGS sequence"/>
</dbReference>
<dbReference type="EMBL" id="LDPH01000042">
    <property type="protein sequence ID" value="KLV18895.1"/>
    <property type="molecule type" value="Genomic_DNA"/>
</dbReference>
<dbReference type="Pfam" id="PF00005">
    <property type="entry name" value="ABC_tran"/>
    <property type="match status" value="1"/>
</dbReference>
<evidence type="ECO:0000256" key="2">
    <source>
        <dbReference type="ARBA" id="ARBA00022448"/>
    </source>
</evidence>
<dbReference type="InterPro" id="IPR027417">
    <property type="entry name" value="P-loop_NTPase"/>
</dbReference>
<organism evidence="7 8">
    <name type="scientific">Niallia circulans</name>
    <name type="common">Bacillus circulans</name>
    <dbReference type="NCBI Taxonomy" id="1397"/>
    <lineage>
        <taxon>Bacteria</taxon>
        <taxon>Bacillati</taxon>
        <taxon>Bacillota</taxon>
        <taxon>Bacilli</taxon>
        <taxon>Bacillales</taxon>
        <taxon>Bacillaceae</taxon>
        <taxon>Niallia</taxon>
    </lineage>
</organism>
<dbReference type="InterPro" id="IPR052156">
    <property type="entry name" value="BCAA_Transport_ATP-bd_LivF"/>
</dbReference>
<dbReference type="GO" id="GO:0016887">
    <property type="term" value="F:ATP hydrolysis activity"/>
    <property type="evidence" value="ECO:0007669"/>
    <property type="project" value="InterPro"/>
</dbReference>